<dbReference type="Proteomes" id="UP000736672">
    <property type="component" value="Unassembled WGS sequence"/>
</dbReference>
<feature type="region of interest" description="Disordered" evidence="1">
    <location>
        <begin position="187"/>
        <end position="211"/>
    </location>
</feature>
<name>A0A9P9KZP5_FUSSL</name>
<evidence type="ECO:0000313" key="3">
    <source>
        <dbReference type="Proteomes" id="UP000736672"/>
    </source>
</evidence>
<protein>
    <submittedName>
        <fullName evidence="2">Uncharacterized protein</fullName>
    </submittedName>
</protein>
<evidence type="ECO:0000313" key="2">
    <source>
        <dbReference type="EMBL" id="KAH7271501.1"/>
    </source>
</evidence>
<proteinExistence type="predicted"/>
<evidence type="ECO:0000256" key="1">
    <source>
        <dbReference type="SAM" id="MobiDB-lite"/>
    </source>
</evidence>
<keyword evidence="3" id="KW-1185">Reference proteome</keyword>
<sequence>MIEGVHLPRCIHPLTQIGRHKRLWLWVGNLLMSSTFLTTRAQHHHHHHHHHHDKHDLPLIWGGNQGTPSGRRPRCALYASRGRGRNRVQPVGSRHCHSRGAKGQKQPRQSSQGSQKRPSARSREARTHCIGETGLDGWGALRFERKSPAVWQSSPPRTWEAPRDMMDGQNTVQQRLHYMGGTDVVEQTSESGRHAMTEGPGPGPGLGPGPT</sequence>
<feature type="compositionally biased region" description="Polar residues" evidence="1">
    <location>
        <begin position="106"/>
        <end position="117"/>
    </location>
</feature>
<feature type="region of interest" description="Disordered" evidence="1">
    <location>
        <begin position="47"/>
        <end position="126"/>
    </location>
</feature>
<accession>A0A9P9KZP5</accession>
<gene>
    <name evidence="2" type="ORF">B0J15DRAFT_576527</name>
</gene>
<reference evidence="2" key="1">
    <citation type="journal article" date="2021" name="Nat. Commun.">
        <title>Genetic determinants of endophytism in the Arabidopsis root mycobiome.</title>
        <authorList>
            <person name="Mesny F."/>
            <person name="Miyauchi S."/>
            <person name="Thiergart T."/>
            <person name="Pickel B."/>
            <person name="Atanasova L."/>
            <person name="Karlsson M."/>
            <person name="Huettel B."/>
            <person name="Barry K.W."/>
            <person name="Haridas S."/>
            <person name="Chen C."/>
            <person name="Bauer D."/>
            <person name="Andreopoulos W."/>
            <person name="Pangilinan J."/>
            <person name="LaButti K."/>
            <person name="Riley R."/>
            <person name="Lipzen A."/>
            <person name="Clum A."/>
            <person name="Drula E."/>
            <person name="Henrissat B."/>
            <person name="Kohler A."/>
            <person name="Grigoriev I.V."/>
            <person name="Martin F.M."/>
            <person name="Hacquard S."/>
        </authorList>
    </citation>
    <scope>NUCLEOTIDE SEQUENCE</scope>
    <source>
        <strain evidence="2">FSSC 5 MPI-SDFR-AT-0091</strain>
    </source>
</reference>
<dbReference type="AlphaFoldDB" id="A0A9P9KZP5"/>
<comment type="caution">
    <text evidence="2">The sequence shown here is derived from an EMBL/GenBank/DDBJ whole genome shotgun (WGS) entry which is preliminary data.</text>
</comment>
<organism evidence="2 3">
    <name type="scientific">Fusarium solani</name>
    <name type="common">Filamentous fungus</name>
    <dbReference type="NCBI Taxonomy" id="169388"/>
    <lineage>
        <taxon>Eukaryota</taxon>
        <taxon>Fungi</taxon>
        <taxon>Dikarya</taxon>
        <taxon>Ascomycota</taxon>
        <taxon>Pezizomycotina</taxon>
        <taxon>Sordariomycetes</taxon>
        <taxon>Hypocreomycetidae</taxon>
        <taxon>Hypocreales</taxon>
        <taxon>Nectriaceae</taxon>
        <taxon>Fusarium</taxon>
        <taxon>Fusarium solani species complex</taxon>
    </lineage>
</organism>
<feature type="compositionally biased region" description="Pro residues" evidence="1">
    <location>
        <begin position="201"/>
        <end position="211"/>
    </location>
</feature>
<dbReference type="EMBL" id="JAGTJS010000004">
    <property type="protein sequence ID" value="KAH7271501.1"/>
    <property type="molecule type" value="Genomic_DNA"/>
</dbReference>